<proteinExistence type="predicted"/>
<dbReference type="GeneID" id="103497397"/>
<dbReference type="Proteomes" id="UP001652600">
    <property type="component" value="Chromosome 11"/>
</dbReference>
<evidence type="ECO:0000313" key="1">
    <source>
        <dbReference type="Proteomes" id="UP001652600"/>
    </source>
</evidence>
<keyword evidence="1" id="KW-1185">Reference proteome</keyword>
<reference evidence="2" key="1">
    <citation type="submission" date="2025-08" db="UniProtKB">
        <authorList>
            <consortium name="RefSeq"/>
        </authorList>
    </citation>
    <scope>IDENTIFICATION</scope>
    <source>
        <tissue evidence="2">Stem</tissue>
    </source>
</reference>
<sequence length="263" mass="30141">MVFFEIDPIEPVADAVSILSKFSEKCHFKWTPLSFSVVVSRNRPLCISAIKMLPKMFIRFYCRRCYEVTFNIADFFVIMSYLRRMGVSSLSFCMPTTPTNQSCITLKYRIPCQEDPFNKKELPMSIVAEPVDVGDVDYGSFFVSMALEEFRCVVNDMENAAYVPVTITSSRIKFVALIDHWETSFTTKEGECIIGGIEEGQEIKCGISLYPMKFYKAFTSKRVWFFSSCDTNGLLLIAPMGVYTHISSFFPQEIISYVRNTFT</sequence>
<evidence type="ECO:0000313" key="2">
    <source>
        <dbReference type="RefSeq" id="XP_050934998.1"/>
    </source>
</evidence>
<accession>A0ABM3KB48</accession>
<organism evidence="1 2">
    <name type="scientific">Cucumis melo</name>
    <name type="common">Muskmelon</name>
    <dbReference type="NCBI Taxonomy" id="3656"/>
    <lineage>
        <taxon>Eukaryota</taxon>
        <taxon>Viridiplantae</taxon>
        <taxon>Streptophyta</taxon>
        <taxon>Embryophyta</taxon>
        <taxon>Tracheophyta</taxon>
        <taxon>Spermatophyta</taxon>
        <taxon>Magnoliopsida</taxon>
        <taxon>eudicotyledons</taxon>
        <taxon>Gunneridae</taxon>
        <taxon>Pentapetalae</taxon>
        <taxon>rosids</taxon>
        <taxon>fabids</taxon>
        <taxon>Cucurbitales</taxon>
        <taxon>Cucurbitaceae</taxon>
        <taxon>Benincaseae</taxon>
        <taxon>Cucumis</taxon>
    </lineage>
</organism>
<protein>
    <submittedName>
        <fullName evidence="2">Uncharacterized protein LOC103497397</fullName>
    </submittedName>
</protein>
<dbReference type="RefSeq" id="XP_050934998.1">
    <property type="nucleotide sequence ID" value="XM_051079041.1"/>
</dbReference>
<gene>
    <name evidence="2" type="primary">LOC103497397</name>
</gene>
<name>A0ABM3KB48_CUCME</name>
<dbReference type="Gene3D" id="3.70.10.10">
    <property type="match status" value="1"/>
</dbReference>